<dbReference type="RefSeq" id="WP_377569733.1">
    <property type="nucleotide sequence ID" value="NZ_JBHTMP010000012.1"/>
</dbReference>
<organism evidence="2 3">
    <name type="scientific">Micromonospora sonneratiae</name>
    <dbReference type="NCBI Taxonomy" id="1184706"/>
    <lineage>
        <taxon>Bacteria</taxon>
        <taxon>Bacillati</taxon>
        <taxon>Actinomycetota</taxon>
        <taxon>Actinomycetes</taxon>
        <taxon>Micromonosporales</taxon>
        <taxon>Micromonosporaceae</taxon>
        <taxon>Micromonospora</taxon>
    </lineage>
</organism>
<feature type="transmembrane region" description="Helical" evidence="1">
    <location>
        <begin position="88"/>
        <end position="106"/>
    </location>
</feature>
<feature type="transmembrane region" description="Helical" evidence="1">
    <location>
        <begin position="126"/>
        <end position="145"/>
    </location>
</feature>
<keyword evidence="1" id="KW-0812">Transmembrane</keyword>
<sequence length="234" mass="24921">MVPQHQQPLRDPRFLALLTVGGVVLAAVLTVVAHLEPDPGMSPLSLTISDYAVSNRGGPMDVAMFVLGAASLALPLGLRAARVPVGRLPVLLLVVWGIGLLLSAIVPTDPIGVAMTTDGYIHRYASVTAFVCLPVAALLVVRRLTADRRWQASFRPIRTLALASVLGLAGLYYSAFPGERVLMGLVERVLVAVEVALLAVIAVRLYRVAGHHEPPGVRVGRPSLSTEQRSPVRL</sequence>
<evidence type="ECO:0000313" key="3">
    <source>
        <dbReference type="Proteomes" id="UP001597260"/>
    </source>
</evidence>
<gene>
    <name evidence="2" type="ORF">ACFQ4H_10810</name>
</gene>
<feature type="transmembrane region" description="Helical" evidence="1">
    <location>
        <begin position="157"/>
        <end position="176"/>
    </location>
</feature>
<dbReference type="Proteomes" id="UP001597260">
    <property type="component" value="Unassembled WGS sequence"/>
</dbReference>
<reference evidence="3" key="1">
    <citation type="journal article" date="2019" name="Int. J. Syst. Evol. Microbiol.">
        <title>The Global Catalogue of Microorganisms (GCM) 10K type strain sequencing project: providing services to taxonomists for standard genome sequencing and annotation.</title>
        <authorList>
            <consortium name="The Broad Institute Genomics Platform"/>
            <consortium name="The Broad Institute Genome Sequencing Center for Infectious Disease"/>
            <person name="Wu L."/>
            <person name="Ma J."/>
        </authorList>
    </citation>
    <scope>NUCLEOTIDE SEQUENCE [LARGE SCALE GENOMIC DNA]</scope>
    <source>
        <strain evidence="3">JCM 31037</strain>
    </source>
</reference>
<dbReference type="Pfam" id="PF06197">
    <property type="entry name" value="DUF998"/>
    <property type="match status" value="1"/>
</dbReference>
<comment type="caution">
    <text evidence="2">The sequence shown here is derived from an EMBL/GenBank/DDBJ whole genome shotgun (WGS) entry which is preliminary data.</text>
</comment>
<dbReference type="InterPro" id="IPR009339">
    <property type="entry name" value="DUF998"/>
</dbReference>
<keyword evidence="3" id="KW-1185">Reference proteome</keyword>
<evidence type="ECO:0000313" key="2">
    <source>
        <dbReference type="EMBL" id="MFD1321577.1"/>
    </source>
</evidence>
<accession>A0ABW3YAU8</accession>
<evidence type="ECO:0000256" key="1">
    <source>
        <dbReference type="SAM" id="Phobius"/>
    </source>
</evidence>
<feature type="transmembrane region" description="Helical" evidence="1">
    <location>
        <begin position="14"/>
        <end position="35"/>
    </location>
</feature>
<dbReference type="EMBL" id="JBHTMP010000012">
    <property type="protein sequence ID" value="MFD1321577.1"/>
    <property type="molecule type" value="Genomic_DNA"/>
</dbReference>
<protein>
    <submittedName>
        <fullName evidence="2">DUF998 domain-containing protein</fullName>
    </submittedName>
</protein>
<feature type="transmembrane region" description="Helical" evidence="1">
    <location>
        <begin position="62"/>
        <end position="81"/>
    </location>
</feature>
<keyword evidence="1" id="KW-1133">Transmembrane helix</keyword>
<feature type="transmembrane region" description="Helical" evidence="1">
    <location>
        <begin position="188"/>
        <end position="206"/>
    </location>
</feature>
<keyword evidence="1" id="KW-0472">Membrane</keyword>
<proteinExistence type="predicted"/>
<name>A0ABW3YAU8_9ACTN</name>